<sequence>MQQQPPGSRRGQRLSGSGPARAPGLGEGRRGEERSGAEQQRVESGWGGWGSGGGGGGGVFWAGLGRRGRRPGGSGCGAGWPALLDRCCAVQCCAVLWLWQRHAETQRKWPPSTTVMQLQPEHAAKNPPFVFSLLSSPLHPLAWYADHLCPPWHRLVPFSPQAHLHGRSSQSRPLLGTLALPEQDGLAGHVLSPDPLPSPPFLSSPLPSSPLPSSPRVLCPVHPKKNVTGHFQVRNLCYMVTRREKMKHSLCDLQEKIFNLQIQLQEKDLAGDKRLRGERGRRQNGVKERAKERRGEATKERWKSDNGSLLRQLGRASAPNVSSLSSSRSGEERRGRLGLAGVSM</sequence>
<feature type="region of interest" description="Disordered" evidence="1">
    <location>
        <begin position="1"/>
        <end position="54"/>
    </location>
</feature>
<feature type="compositionally biased region" description="Basic and acidic residues" evidence="1">
    <location>
        <begin position="27"/>
        <end position="36"/>
    </location>
</feature>
<dbReference type="AlphaFoldDB" id="A0ABD1K7N8"/>
<accession>A0ABD1K7N8</accession>
<evidence type="ECO:0000313" key="3">
    <source>
        <dbReference type="Proteomes" id="UP001591681"/>
    </source>
</evidence>
<feature type="compositionally biased region" description="Gly residues" evidence="1">
    <location>
        <begin position="45"/>
        <end position="54"/>
    </location>
</feature>
<evidence type="ECO:0000313" key="2">
    <source>
        <dbReference type="EMBL" id="KAL2095152.1"/>
    </source>
</evidence>
<evidence type="ECO:0000256" key="1">
    <source>
        <dbReference type="SAM" id="MobiDB-lite"/>
    </source>
</evidence>
<reference evidence="2 3" key="1">
    <citation type="submission" date="2024-09" db="EMBL/GenBank/DDBJ databases">
        <title>A chromosome-level genome assembly of Gray's grenadier anchovy, Coilia grayii.</title>
        <authorList>
            <person name="Fu Z."/>
        </authorList>
    </citation>
    <scope>NUCLEOTIDE SEQUENCE [LARGE SCALE GENOMIC DNA]</scope>
    <source>
        <strain evidence="2">G4</strain>
        <tissue evidence="2">Muscle</tissue>
    </source>
</reference>
<dbReference type="EMBL" id="JBHFQA010000008">
    <property type="protein sequence ID" value="KAL2095152.1"/>
    <property type="molecule type" value="Genomic_DNA"/>
</dbReference>
<comment type="caution">
    <text evidence="2">The sequence shown here is derived from an EMBL/GenBank/DDBJ whole genome shotgun (WGS) entry which is preliminary data.</text>
</comment>
<keyword evidence="3" id="KW-1185">Reference proteome</keyword>
<proteinExistence type="predicted"/>
<name>A0ABD1K7N8_9TELE</name>
<protein>
    <submittedName>
        <fullName evidence="2">Uncharacterized protein</fullName>
    </submittedName>
</protein>
<organism evidence="2 3">
    <name type="scientific">Coilia grayii</name>
    <name type="common">Gray's grenadier anchovy</name>
    <dbReference type="NCBI Taxonomy" id="363190"/>
    <lineage>
        <taxon>Eukaryota</taxon>
        <taxon>Metazoa</taxon>
        <taxon>Chordata</taxon>
        <taxon>Craniata</taxon>
        <taxon>Vertebrata</taxon>
        <taxon>Euteleostomi</taxon>
        <taxon>Actinopterygii</taxon>
        <taxon>Neopterygii</taxon>
        <taxon>Teleostei</taxon>
        <taxon>Clupei</taxon>
        <taxon>Clupeiformes</taxon>
        <taxon>Clupeoidei</taxon>
        <taxon>Engraulidae</taxon>
        <taxon>Coilinae</taxon>
        <taxon>Coilia</taxon>
    </lineage>
</organism>
<feature type="region of interest" description="Disordered" evidence="1">
    <location>
        <begin position="187"/>
        <end position="213"/>
    </location>
</feature>
<feature type="region of interest" description="Disordered" evidence="1">
    <location>
        <begin position="277"/>
        <end position="344"/>
    </location>
</feature>
<feature type="compositionally biased region" description="Basic and acidic residues" evidence="1">
    <location>
        <begin position="277"/>
        <end position="304"/>
    </location>
</feature>
<feature type="compositionally biased region" description="Pro residues" evidence="1">
    <location>
        <begin position="194"/>
        <end position="213"/>
    </location>
</feature>
<dbReference type="Proteomes" id="UP001591681">
    <property type="component" value="Unassembled WGS sequence"/>
</dbReference>
<gene>
    <name evidence="2" type="ORF">ACEWY4_009871</name>
</gene>
<feature type="compositionally biased region" description="Low complexity" evidence="1">
    <location>
        <begin position="1"/>
        <end position="24"/>
    </location>
</feature>